<keyword evidence="1" id="KW-0732">Signal</keyword>
<proteinExistence type="predicted"/>
<reference evidence="2 3" key="1">
    <citation type="submission" date="2019-05" db="EMBL/GenBank/DDBJ databases">
        <title>Another draft genome of Portunus trituberculatus and its Hox gene families provides insights of decapod evolution.</title>
        <authorList>
            <person name="Jeong J.-H."/>
            <person name="Song I."/>
            <person name="Kim S."/>
            <person name="Choi T."/>
            <person name="Kim D."/>
            <person name="Ryu S."/>
            <person name="Kim W."/>
        </authorList>
    </citation>
    <scope>NUCLEOTIDE SEQUENCE [LARGE SCALE GENOMIC DNA]</scope>
    <source>
        <tissue evidence="2">Muscle</tissue>
    </source>
</reference>
<feature type="signal peptide" evidence="1">
    <location>
        <begin position="1"/>
        <end position="17"/>
    </location>
</feature>
<dbReference type="EMBL" id="VSRR010002767">
    <property type="protein sequence ID" value="MPC33130.1"/>
    <property type="molecule type" value="Genomic_DNA"/>
</dbReference>
<sequence>MGRVLGIMAPSWLSVVGSSILHVPAAWRHLVQHGTSQASLGGEVHADVAQQVLLVTGAVEALGTRQVLLPVIVSLEVPLDVAAHGGLVRAVRTRVRLFSRVLPQGVIHECRVVSTCGSQSSLSGES</sequence>
<comment type="caution">
    <text evidence="2">The sequence shown here is derived from an EMBL/GenBank/DDBJ whole genome shotgun (WGS) entry which is preliminary data.</text>
</comment>
<accession>A0A5B7EFH8</accession>
<dbReference type="Proteomes" id="UP000324222">
    <property type="component" value="Unassembled WGS sequence"/>
</dbReference>
<organism evidence="2 3">
    <name type="scientific">Portunus trituberculatus</name>
    <name type="common">Swimming crab</name>
    <name type="synonym">Neptunus trituberculatus</name>
    <dbReference type="NCBI Taxonomy" id="210409"/>
    <lineage>
        <taxon>Eukaryota</taxon>
        <taxon>Metazoa</taxon>
        <taxon>Ecdysozoa</taxon>
        <taxon>Arthropoda</taxon>
        <taxon>Crustacea</taxon>
        <taxon>Multicrustacea</taxon>
        <taxon>Malacostraca</taxon>
        <taxon>Eumalacostraca</taxon>
        <taxon>Eucarida</taxon>
        <taxon>Decapoda</taxon>
        <taxon>Pleocyemata</taxon>
        <taxon>Brachyura</taxon>
        <taxon>Eubrachyura</taxon>
        <taxon>Portunoidea</taxon>
        <taxon>Portunidae</taxon>
        <taxon>Portuninae</taxon>
        <taxon>Portunus</taxon>
    </lineage>
</organism>
<evidence type="ECO:0000313" key="2">
    <source>
        <dbReference type="EMBL" id="MPC33130.1"/>
    </source>
</evidence>
<keyword evidence="3" id="KW-1185">Reference proteome</keyword>
<dbReference type="AlphaFoldDB" id="A0A5B7EFH8"/>
<name>A0A5B7EFH8_PORTR</name>
<feature type="chain" id="PRO_5023008244" description="Secreted protein" evidence="1">
    <location>
        <begin position="18"/>
        <end position="126"/>
    </location>
</feature>
<evidence type="ECO:0008006" key="4">
    <source>
        <dbReference type="Google" id="ProtNLM"/>
    </source>
</evidence>
<evidence type="ECO:0000313" key="3">
    <source>
        <dbReference type="Proteomes" id="UP000324222"/>
    </source>
</evidence>
<gene>
    <name evidence="2" type="ORF">E2C01_026476</name>
</gene>
<protein>
    <recommendedName>
        <fullName evidence="4">Secreted protein</fullName>
    </recommendedName>
</protein>
<evidence type="ECO:0000256" key="1">
    <source>
        <dbReference type="SAM" id="SignalP"/>
    </source>
</evidence>